<evidence type="ECO:0000256" key="1">
    <source>
        <dbReference type="SAM" id="MobiDB-lite"/>
    </source>
</evidence>
<dbReference type="EMBL" id="CAJMWT010004357">
    <property type="protein sequence ID" value="CAE6488911.1"/>
    <property type="molecule type" value="Genomic_DNA"/>
</dbReference>
<comment type="caution">
    <text evidence="2">The sequence shown here is derived from an EMBL/GenBank/DDBJ whole genome shotgun (WGS) entry which is preliminary data.</text>
</comment>
<reference evidence="2" key="1">
    <citation type="submission" date="2021-01" db="EMBL/GenBank/DDBJ databases">
        <authorList>
            <person name="Kaushik A."/>
        </authorList>
    </citation>
    <scope>NUCLEOTIDE SEQUENCE</scope>
    <source>
        <strain evidence="2">AG2-2IIIB</strain>
    </source>
</reference>
<organism evidence="2 3">
    <name type="scientific">Rhizoctonia solani</name>
    <dbReference type="NCBI Taxonomy" id="456999"/>
    <lineage>
        <taxon>Eukaryota</taxon>
        <taxon>Fungi</taxon>
        <taxon>Dikarya</taxon>
        <taxon>Basidiomycota</taxon>
        <taxon>Agaricomycotina</taxon>
        <taxon>Agaricomycetes</taxon>
        <taxon>Cantharellales</taxon>
        <taxon>Ceratobasidiaceae</taxon>
        <taxon>Rhizoctonia</taxon>
    </lineage>
</organism>
<dbReference type="Proteomes" id="UP000663843">
    <property type="component" value="Unassembled WGS sequence"/>
</dbReference>
<name>A0A8H3CN46_9AGAM</name>
<evidence type="ECO:0000313" key="3">
    <source>
        <dbReference type="Proteomes" id="UP000663843"/>
    </source>
</evidence>
<gene>
    <name evidence="2" type="ORF">RDB_LOCUS127058</name>
</gene>
<evidence type="ECO:0000313" key="2">
    <source>
        <dbReference type="EMBL" id="CAE6488911.1"/>
    </source>
</evidence>
<proteinExistence type="predicted"/>
<feature type="compositionally biased region" description="Low complexity" evidence="1">
    <location>
        <begin position="11"/>
        <end position="26"/>
    </location>
</feature>
<protein>
    <submittedName>
        <fullName evidence="2">Uncharacterized protein</fullName>
    </submittedName>
</protein>
<sequence length="356" mass="39772">MNLNQGSPAGNNINSPLPSEPSSSRENLNDRMRIPRSAGWLHAFRIDDMSGPRMSPYQVAYYDDGSNPDLEEVKDLSAEIVVASTKREANYAHRGWSIDATRITCPWASSRVGTKSQRDSEGTWYTRITKTKRLKILVFLEDLVPAPSFEEDIKGALDQTTLSQRFQAVYRVLEHWGDVVPLEIQEIEVGSSIALTGDQMSYVQPPELDEVNQRNIGARFSNIKNVAITVTGADLDLDYDRWTTLDDQSDRWQRITVNKVVPTIALLNSDLQTRLSELYAQRLSYVPLKGVGPIQSNLRTYDDNKHASRIISTVKIRSSDFIELLSNTYSDSVTSSNHGGGGHVGTEYEFVLGVGT</sequence>
<accession>A0A8H3CN46</accession>
<feature type="region of interest" description="Disordered" evidence="1">
    <location>
        <begin position="1"/>
        <end position="27"/>
    </location>
</feature>
<feature type="compositionally biased region" description="Polar residues" evidence="1">
    <location>
        <begin position="1"/>
        <end position="10"/>
    </location>
</feature>
<dbReference type="AlphaFoldDB" id="A0A8H3CN46"/>